<name>A0ABP7B078_9PSEU</name>
<reference evidence="2" key="1">
    <citation type="journal article" date="2019" name="Int. J. Syst. Evol. Microbiol.">
        <title>The Global Catalogue of Microorganisms (GCM) 10K type strain sequencing project: providing services to taxonomists for standard genome sequencing and annotation.</title>
        <authorList>
            <consortium name="The Broad Institute Genomics Platform"/>
            <consortium name="The Broad Institute Genome Sequencing Center for Infectious Disease"/>
            <person name="Wu L."/>
            <person name="Ma J."/>
        </authorList>
    </citation>
    <scope>NUCLEOTIDE SEQUENCE [LARGE SCALE GENOMIC DNA]</scope>
    <source>
        <strain evidence="2">JCM 17494</strain>
    </source>
</reference>
<evidence type="ECO:0008006" key="3">
    <source>
        <dbReference type="Google" id="ProtNLM"/>
    </source>
</evidence>
<comment type="caution">
    <text evidence="1">The sequence shown here is derived from an EMBL/GenBank/DDBJ whole genome shotgun (WGS) entry which is preliminary data.</text>
</comment>
<keyword evidence="2" id="KW-1185">Reference proteome</keyword>
<dbReference type="Proteomes" id="UP001500711">
    <property type="component" value="Unassembled WGS sequence"/>
</dbReference>
<protein>
    <recommendedName>
        <fullName evidence="3">Cytochrome P450</fullName>
    </recommendedName>
</protein>
<organism evidence="1 2">
    <name type="scientific">Lentzea roselyniae</name>
    <dbReference type="NCBI Taxonomy" id="531940"/>
    <lineage>
        <taxon>Bacteria</taxon>
        <taxon>Bacillati</taxon>
        <taxon>Actinomycetota</taxon>
        <taxon>Actinomycetes</taxon>
        <taxon>Pseudonocardiales</taxon>
        <taxon>Pseudonocardiaceae</taxon>
        <taxon>Lentzea</taxon>
    </lineage>
</organism>
<proteinExistence type="predicted"/>
<evidence type="ECO:0000313" key="2">
    <source>
        <dbReference type="Proteomes" id="UP001500711"/>
    </source>
</evidence>
<gene>
    <name evidence="1" type="ORF">GCM10022267_34790</name>
</gene>
<dbReference type="EMBL" id="BAABBE010000009">
    <property type="protein sequence ID" value="GAA3645093.1"/>
    <property type="molecule type" value="Genomic_DNA"/>
</dbReference>
<accession>A0ABP7B078</accession>
<dbReference type="InterPro" id="IPR036396">
    <property type="entry name" value="Cyt_P450_sf"/>
</dbReference>
<sequence>MGMRDRHGDQSLRLLLEGYAWLPGLRRSTGSDVVRTRVMGQPTLGLCGPEAAQFFYDEKHVQRHNAIPSPVLSTLFGHGAVHTLDADAHRQRESFFLALVTPESVASRVACVAAAWEDTVVGWRADREVVLFDEASRALTAGVRRLGRVRRVMTGFCLV</sequence>
<dbReference type="Gene3D" id="1.10.630.10">
    <property type="entry name" value="Cytochrome P450"/>
    <property type="match status" value="1"/>
</dbReference>
<dbReference type="SUPFAM" id="SSF48264">
    <property type="entry name" value="Cytochrome P450"/>
    <property type="match status" value="1"/>
</dbReference>
<evidence type="ECO:0000313" key="1">
    <source>
        <dbReference type="EMBL" id="GAA3645093.1"/>
    </source>
</evidence>